<dbReference type="PANTHER" id="PTHR43761">
    <property type="entry name" value="D-ISOMER SPECIFIC 2-HYDROXYACID DEHYDROGENASE FAMILY PROTEIN (AFU_ORTHOLOGUE AFUA_1G13630)"/>
    <property type="match status" value="1"/>
</dbReference>
<evidence type="ECO:0000313" key="8">
    <source>
        <dbReference type="Proteomes" id="UP000295188"/>
    </source>
</evidence>
<evidence type="ECO:0000256" key="2">
    <source>
        <dbReference type="ARBA" id="ARBA00023002"/>
    </source>
</evidence>
<dbReference type="Pfam" id="PF00389">
    <property type="entry name" value="2-Hacid_dh"/>
    <property type="match status" value="1"/>
</dbReference>
<evidence type="ECO:0000259" key="6">
    <source>
        <dbReference type="Pfam" id="PF02826"/>
    </source>
</evidence>
<dbReference type="InterPro" id="IPR036291">
    <property type="entry name" value="NAD(P)-bd_dom_sf"/>
</dbReference>
<dbReference type="SUPFAM" id="SSF51735">
    <property type="entry name" value="NAD(P)-binding Rossmann-fold domains"/>
    <property type="match status" value="1"/>
</dbReference>
<dbReference type="PROSITE" id="PS00670">
    <property type="entry name" value="D_2_HYDROXYACID_DH_2"/>
    <property type="match status" value="1"/>
</dbReference>
<keyword evidence="3" id="KW-0520">NAD</keyword>
<dbReference type="GO" id="GO:0016616">
    <property type="term" value="F:oxidoreductase activity, acting on the CH-OH group of donors, NAD or NADP as acceptor"/>
    <property type="evidence" value="ECO:0007669"/>
    <property type="project" value="InterPro"/>
</dbReference>
<dbReference type="InterPro" id="IPR050418">
    <property type="entry name" value="D-iso_2-hydroxyacid_DH_PdxB"/>
</dbReference>
<dbReference type="SUPFAM" id="SSF52283">
    <property type="entry name" value="Formate/glycerate dehydrogenase catalytic domain-like"/>
    <property type="match status" value="1"/>
</dbReference>
<dbReference type="PRINTS" id="PR00411">
    <property type="entry name" value="PNDRDTASEI"/>
</dbReference>
<gene>
    <name evidence="7" type="ORF">EDC37_105181</name>
</gene>
<dbReference type="Gene3D" id="3.40.50.720">
    <property type="entry name" value="NAD(P)-binding Rossmann-like Domain"/>
    <property type="match status" value="2"/>
</dbReference>
<feature type="domain" description="D-isomer specific 2-hydroxyacid dehydrogenase NAD-binding" evidence="6">
    <location>
        <begin position="112"/>
        <end position="283"/>
    </location>
</feature>
<evidence type="ECO:0000256" key="4">
    <source>
        <dbReference type="RuleBase" id="RU003719"/>
    </source>
</evidence>
<dbReference type="InterPro" id="IPR006140">
    <property type="entry name" value="D-isomer_DH_NAD-bd"/>
</dbReference>
<dbReference type="AlphaFoldDB" id="A0A4R3KB03"/>
<accession>A0A4R3KB03</accession>
<dbReference type="EMBL" id="SMAA01000005">
    <property type="protein sequence ID" value="TCS80109.1"/>
    <property type="molecule type" value="Genomic_DNA"/>
</dbReference>
<feature type="domain" description="D-isomer specific 2-hydroxyacid dehydrogenase catalytic" evidence="5">
    <location>
        <begin position="17"/>
        <end position="309"/>
    </location>
</feature>
<proteinExistence type="inferred from homology"/>
<dbReference type="Proteomes" id="UP000295188">
    <property type="component" value="Unassembled WGS sequence"/>
</dbReference>
<dbReference type="FunFam" id="3.40.50.720:FF:000203">
    <property type="entry name" value="D-3-phosphoglycerate dehydrogenase (SerA)"/>
    <property type="match status" value="1"/>
</dbReference>
<organism evidence="7 8">
    <name type="scientific">Pectinatus cerevisiiphilus</name>
    <dbReference type="NCBI Taxonomy" id="86956"/>
    <lineage>
        <taxon>Bacteria</taxon>
        <taxon>Bacillati</taxon>
        <taxon>Bacillota</taxon>
        <taxon>Negativicutes</taxon>
        <taxon>Selenomonadales</taxon>
        <taxon>Selenomonadaceae</taxon>
        <taxon>Pectinatus</taxon>
    </lineage>
</organism>
<reference evidence="7 8" key="1">
    <citation type="submission" date="2019-03" db="EMBL/GenBank/DDBJ databases">
        <title>Genomic Encyclopedia of Type Strains, Phase IV (KMG-IV): sequencing the most valuable type-strain genomes for metagenomic binning, comparative biology and taxonomic classification.</title>
        <authorList>
            <person name="Goeker M."/>
        </authorList>
    </citation>
    <scope>NUCLEOTIDE SEQUENCE [LARGE SCALE GENOMIC DNA]</scope>
    <source>
        <strain evidence="7 8">DSM 20467</strain>
    </source>
</reference>
<dbReference type="PANTHER" id="PTHR43761:SF1">
    <property type="entry name" value="D-ISOMER SPECIFIC 2-HYDROXYACID DEHYDROGENASE CATALYTIC DOMAIN-CONTAINING PROTEIN-RELATED"/>
    <property type="match status" value="1"/>
</dbReference>
<evidence type="ECO:0000256" key="1">
    <source>
        <dbReference type="ARBA" id="ARBA00005854"/>
    </source>
</evidence>
<comment type="similarity">
    <text evidence="1 4">Belongs to the D-isomer specific 2-hydroxyacid dehydrogenase family.</text>
</comment>
<dbReference type="InterPro" id="IPR006139">
    <property type="entry name" value="D-isomer_2_OHA_DH_cat_dom"/>
</dbReference>
<protein>
    <submittedName>
        <fullName evidence="7">D-3-phosphoglycerate dehydrogenase</fullName>
    </submittedName>
</protein>
<keyword evidence="8" id="KW-1185">Reference proteome</keyword>
<dbReference type="Pfam" id="PF02826">
    <property type="entry name" value="2-Hacid_dh_C"/>
    <property type="match status" value="1"/>
</dbReference>
<dbReference type="RefSeq" id="WP_132548501.1">
    <property type="nucleotide sequence ID" value="NZ_SMAA01000005.1"/>
</dbReference>
<dbReference type="GO" id="GO:0051287">
    <property type="term" value="F:NAD binding"/>
    <property type="evidence" value="ECO:0007669"/>
    <property type="project" value="InterPro"/>
</dbReference>
<evidence type="ECO:0000313" key="7">
    <source>
        <dbReference type="EMBL" id="TCS80109.1"/>
    </source>
</evidence>
<evidence type="ECO:0000259" key="5">
    <source>
        <dbReference type="Pfam" id="PF00389"/>
    </source>
</evidence>
<keyword evidence="2 4" id="KW-0560">Oxidoreductase</keyword>
<dbReference type="InterPro" id="IPR029753">
    <property type="entry name" value="D-isomer_DH_CS"/>
</dbReference>
<comment type="caution">
    <text evidence="7">The sequence shown here is derived from an EMBL/GenBank/DDBJ whole genome shotgun (WGS) entry which is preliminary data.</text>
</comment>
<evidence type="ECO:0000256" key="3">
    <source>
        <dbReference type="ARBA" id="ARBA00023027"/>
    </source>
</evidence>
<sequence length="313" mass="33909">MRLSIVEPIGISEEKCQKLAKEILQDRMEVVYYNSPATDDGEKIKRSQGAQAVMIANKPYKDNVLEKCPELKMLSVAFTGVDHVGMEYCHKKNITVSNCSGYANEAVSELVLGMCIALYRKLDECGKAVYNGKTGAGLLGRELAGKKFGVIGAGAIGLKTAALAKAFGCEVYCYRRNPPKNSEYTFTDMDSILQSCDIVSLHVPLNDSTRGLINTQKINLMKKEAILINTARGPVVDANALAQALENGQIAGAGVDVFDVEPPIPADNPLLKAPHIVLAPHIGFATKEALEKRAVIAFENVAKWLDGKPQNIM</sequence>
<dbReference type="OrthoDB" id="9805416at2"/>
<name>A0A4R3KB03_9FIRM</name>